<evidence type="ECO:0000256" key="3">
    <source>
        <dbReference type="ARBA" id="ARBA00023239"/>
    </source>
</evidence>
<evidence type="ECO:0000256" key="4">
    <source>
        <dbReference type="PIRSR" id="PIRSR602129-50"/>
    </source>
</evidence>
<organism evidence="5 6">
    <name type="scientific">Methanosarcina barkeri MS</name>
    <dbReference type="NCBI Taxonomy" id="1434108"/>
    <lineage>
        <taxon>Archaea</taxon>
        <taxon>Methanobacteriati</taxon>
        <taxon>Methanobacteriota</taxon>
        <taxon>Stenosarchaea group</taxon>
        <taxon>Methanomicrobia</taxon>
        <taxon>Methanosarcinales</taxon>
        <taxon>Methanosarcinaceae</taxon>
        <taxon>Methanosarcina</taxon>
    </lineage>
</organism>
<dbReference type="GO" id="GO:0016830">
    <property type="term" value="F:carbon-carbon lyase activity"/>
    <property type="evidence" value="ECO:0007669"/>
    <property type="project" value="InterPro"/>
</dbReference>
<keyword evidence="3" id="KW-0456">Lyase</keyword>
<keyword evidence="6" id="KW-1185">Reference proteome</keyword>
<dbReference type="InterPro" id="IPR002129">
    <property type="entry name" value="PyrdxlP-dep_de-COase"/>
</dbReference>
<dbReference type="EMBL" id="CP009528">
    <property type="protein sequence ID" value="AKB55367.1"/>
    <property type="molecule type" value="Genomic_DNA"/>
</dbReference>
<dbReference type="PANTHER" id="PTHR42735:SF4">
    <property type="entry name" value="PYRIDOXAL PHOSPHATE-DEPENDENT DECARBOXYLASE FAMILY PROTEIN"/>
    <property type="match status" value="1"/>
</dbReference>
<name>A0A0E3QX93_METBA</name>
<accession>A0A0E3QX93</accession>
<dbReference type="KEGG" id="mby:MSBRM_2369"/>
<evidence type="ECO:0000313" key="6">
    <source>
        <dbReference type="Proteomes" id="UP000033033"/>
    </source>
</evidence>
<comment type="cofactor">
    <cofactor evidence="1 4">
        <name>pyridoxal 5'-phosphate</name>
        <dbReference type="ChEBI" id="CHEBI:597326"/>
    </cofactor>
</comment>
<sequence length="743" mass="83247">MKTSSSNRHQEFARLMTKYLEKQDVNQRFHLEGPGTNSLAAWFLGPKAENQTLFSDLILKGIDANCKDRIGYFPNDPPYVTPERKDEEYYQSVDKLETEYQKLLDNLKGSVPFSSYRYQAHMNWDLTIPGMLGYFAAMLYNQNNVALEASPVTSQLEALVGDDLCKMLGFSIPQNVNSGIISSQKSSVEIRPWGHITCDGSVANLEAMWAARNLKYYPLSVVAALRNEKILEPAKNMTVPLNDGSRAQLIKLDTWILLNLNIDVILNLTTRMENEYGISSQDITNALDPYLLQSMGFASFSREFVSGFLEPVVMGCSTKHYSWPKNAAVLGIGKDNFINISIDMNARMDVKHLRTELDRCLERRQPVIMVVVVLGSTEESAVDPLSEVLSTREEYRKAGLEFVVHVDAAWGGYFASLLRKPENNIARKTNNNNLQDTPVLQLSEYVTEQYKALPAADSITIDPHKAGYIPYPAGGLCYRNSCMRNLVAFLAPEVYHSDSLDASMGIYGIEGSKPGAAAAGVYLSHRIIRPDQSGYGQILGKALFNSKRFYAAIVTMAEPDDPFIVVPVQQIPAEKQGKSQKEIEQQLEYIRENIANKENDDLVNDPEAMSLLKELGSDQIIITYAFNFKNKDGKLNTDPVLVNNFNKAIFKKLSLSADPDQTQKTPLIITTSEFDPEAYGENFVRNFMARLGVNHDSLLTMNFISSTTMSPWLTATRDGNFIPTLIKDFREAILTTVSDFTEQ</sequence>
<dbReference type="InterPro" id="IPR015424">
    <property type="entry name" value="PyrdxlP-dep_Trfase"/>
</dbReference>
<dbReference type="STRING" id="1434108.MSBRM_2369"/>
<reference evidence="5 6" key="1">
    <citation type="submission" date="2014-07" db="EMBL/GenBank/DDBJ databases">
        <title>Methanogenic archaea and the global carbon cycle.</title>
        <authorList>
            <person name="Henriksen J.R."/>
            <person name="Luke J."/>
            <person name="Reinhart S."/>
            <person name="Benedict M.N."/>
            <person name="Youngblut N.D."/>
            <person name="Metcalf M.E."/>
            <person name="Whitaker R.J."/>
            <person name="Metcalf W.W."/>
        </authorList>
    </citation>
    <scope>NUCLEOTIDE SEQUENCE [LARGE SCALE GENOMIC DNA]</scope>
    <source>
        <strain evidence="5 6">MS</strain>
    </source>
</reference>
<protein>
    <submittedName>
        <fullName evidence="5">Tyrosine decarboxylase, putative</fullName>
    </submittedName>
</protein>
<dbReference type="AlphaFoldDB" id="A0A0E3QX93"/>
<dbReference type="Gene3D" id="3.40.640.10">
    <property type="entry name" value="Type I PLP-dependent aspartate aminotransferase-like (Major domain)"/>
    <property type="match status" value="1"/>
</dbReference>
<dbReference type="InterPro" id="IPR015421">
    <property type="entry name" value="PyrdxlP-dep_Trfase_major"/>
</dbReference>
<dbReference type="GO" id="GO:0030170">
    <property type="term" value="F:pyridoxal phosphate binding"/>
    <property type="evidence" value="ECO:0007669"/>
    <property type="project" value="InterPro"/>
</dbReference>
<dbReference type="InterPro" id="IPR050477">
    <property type="entry name" value="GrpII_AminoAcid_Decarb"/>
</dbReference>
<evidence type="ECO:0000256" key="1">
    <source>
        <dbReference type="ARBA" id="ARBA00001933"/>
    </source>
</evidence>
<dbReference type="GO" id="GO:0019752">
    <property type="term" value="P:carboxylic acid metabolic process"/>
    <property type="evidence" value="ECO:0007669"/>
    <property type="project" value="InterPro"/>
</dbReference>
<dbReference type="GeneID" id="24845653"/>
<proteinExistence type="predicted"/>
<dbReference type="RefSeq" id="WP_052712888.1">
    <property type="nucleotide sequence ID" value="NZ_CP009528.1"/>
</dbReference>
<evidence type="ECO:0000313" key="5">
    <source>
        <dbReference type="EMBL" id="AKB55367.1"/>
    </source>
</evidence>
<dbReference type="HOGENOM" id="CLU_005446_1_0_2"/>
<feature type="modified residue" description="N6-(pyridoxal phosphate)lysine" evidence="4">
    <location>
        <position position="465"/>
    </location>
</feature>
<evidence type="ECO:0000256" key="2">
    <source>
        <dbReference type="ARBA" id="ARBA00022898"/>
    </source>
</evidence>
<dbReference type="PATRIC" id="fig|1434108.4.peg.3029"/>
<keyword evidence="2 4" id="KW-0663">Pyridoxal phosphate</keyword>
<dbReference type="SUPFAM" id="SSF53383">
    <property type="entry name" value="PLP-dependent transferases"/>
    <property type="match status" value="1"/>
</dbReference>
<dbReference type="Pfam" id="PF00282">
    <property type="entry name" value="Pyridoxal_deC"/>
    <property type="match status" value="1"/>
</dbReference>
<gene>
    <name evidence="5" type="ORF">MSBRM_2369</name>
</gene>
<dbReference type="PANTHER" id="PTHR42735">
    <property type="match status" value="1"/>
</dbReference>
<dbReference type="Proteomes" id="UP000033033">
    <property type="component" value="Chromosome"/>
</dbReference>